<feature type="domain" description="C3H1-type" evidence="8">
    <location>
        <begin position="39"/>
        <end position="67"/>
    </location>
</feature>
<dbReference type="PANTHER" id="PTHR12547">
    <property type="entry name" value="CCCH ZINC FINGER/TIS11-RELATED"/>
    <property type="match status" value="1"/>
</dbReference>
<dbReference type="InterPro" id="IPR004088">
    <property type="entry name" value="KH_dom_type_1"/>
</dbReference>
<dbReference type="Pfam" id="PF14608">
    <property type="entry name" value="zf-CCCH_2"/>
    <property type="match status" value="1"/>
</dbReference>
<feature type="zinc finger region" description="C3H1-type" evidence="6">
    <location>
        <begin position="255"/>
        <end position="282"/>
    </location>
</feature>
<evidence type="ECO:0000256" key="3">
    <source>
        <dbReference type="ARBA" id="ARBA00022771"/>
    </source>
</evidence>
<evidence type="ECO:0000256" key="7">
    <source>
        <dbReference type="SAM" id="MobiDB-lite"/>
    </source>
</evidence>
<dbReference type="PROSITE" id="PS50084">
    <property type="entry name" value="KH_TYPE_1"/>
    <property type="match status" value="1"/>
</dbReference>
<dbReference type="Gene3D" id="3.30.1370.10">
    <property type="entry name" value="K Homology domain, type 1"/>
    <property type="match status" value="1"/>
</dbReference>
<organism evidence="9 10">
    <name type="scientific">Platanthera zijinensis</name>
    <dbReference type="NCBI Taxonomy" id="2320716"/>
    <lineage>
        <taxon>Eukaryota</taxon>
        <taxon>Viridiplantae</taxon>
        <taxon>Streptophyta</taxon>
        <taxon>Embryophyta</taxon>
        <taxon>Tracheophyta</taxon>
        <taxon>Spermatophyta</taxon>
        <taxon>Magnoliopsida</taxon>
        <taxon>Liliopsida</taxon>
        <taxon>Asparagales</taxon>
        <taxon>Orchidaceae</taxon>
        <taxon>Orchidoideae</taxon>
        <taxon>Orchideae</taxon>
        <taxon>Orchidinae</taxon>
        <taxon>Platanthera</taxon>
    </lineage>
</organism>
<keyword evidence="10" id="KW-1185">Reference proteome</keyword>
<evidence type="ECO:0000256" key="6">
    <source>
        <dbReference type="PROSITE-ProRule" id="PRU00723"/>
    </source>
</evidence>
<dbReference type="EMBL" id="JBBWWQ010000008">
    <property type="protein sequence ID" value="KAK8941195.1"/>
    <property type="molecule type" value="Genomic_DNA"/>
</dbReference>
<dbReference type="InterPro" id="IPR004087">
    <property type="entry name" value="KH_dom"/>
</dbReference>
<dbReference type="InterPro" id="IPR000571">
    <property type="entry name" value="Znf_CCCH"/>
</dbReference>
<evidence type="ECO:0000313" key="9">
    <source>
        <dbReference type="EMBL" id="KAK8941195.1"/>
    </source>
</evidence>
<dbReference type="SUPFAM" id="SSF54791">
    <property type="entry name" value="Eukaryotic type KH-domain (KH-domain type I)"/>
    <property type="match status" value="1"/>
</dbReference>
<gene>
    <name evidence="9" type="ORF">KSP39_PZI010597</name>
</gene>
<evidence type="ECO:0000256" key="2">
    <source>
        <dbReference type="ARBA" id="ARBA00022737"/>
    </source>
</evidence>
<dbReference type="GO" id="GO:0051252">
    <property type="term" value="P:regulation of RNA metabolic process"/>
    <property type="evidence" value="ECO:0007669"/>
    <property type="project" value="UniProtKB-ARBA"/>
</dbReference>
<keyword evidence="2" id="KW-0677">Repeat</keyword>
<dbReference type="SMART" id="SM00322">
    <property type="entry name" value="KH"/>
    <property type="match status" value="1"/>
</dbReference>
<comment type="caution">
    <text evidence="9">The sequence shown here is derived from an EMBL/GenBank/DDBJ whole genome shotgun (WGS) entry which is preliminary data.</text>
</comment>
<dbReference type="SMART" id="SM00356">
    <property type="entry name" value="ZnF_C3H1"/>
    <property type="match status" value="3"/>
</dbReference>
<evidence type="ECO:0000313" key="10">
    <source>
        <dbReference type="Proteomes" id="UP001418222"/>
    </source>
</evidence>
<dbReference type="PANTHER" id="PTHR12547:SF154">
    <property type="entry name" value="ZINC FINGER CCCH DOMAIN-CONTAINING PROTEIN 52"/>
    <property type="match status" value="1"/>
</dbReference>
<dbReference type="GO" id="GO:0003729">
    <property type="term" value="F:mRNA binding"/>
    <property type="evidence" value="ECO:0007669"/>
    <property type="project" value="InterPro"/>
</dbReference>
<keyword evidence="4 6" id="KW-0862">Zinc</keyword>
<keyword evidence="3 6" id="KW-0863">Zinc-finger</keyword>
<dbReference type="SUPFAM" id="SSF90229">
    <property type="entry name" value="CCCH zinc finger"/>
    <property type="match status" value="3"/>
</dbReference>
<dbReference type="Proteomes" id="UP001418222">
    <property type="component" value="Unassembled WGS sequence"/>
</dbReference>
<dbReference type="FunFam" id="4.10.1000.10:FF:000003">
    <property type="entry name" value="Zinc finger CCCH domain-containing protein"/>
    <property type="match status" value="2"/>
</dbReference>
<protein>
    <submittedName>
        <fullName evidence="9">Zinc finger CCCH domain-containing protein 14</fullName>
    </submittedName>
</protein>
<evidence type="ECO:0000256" key="4">
    <source>
        <dbReference type="ARBA" id="ARBA00022833"/>
    </source>
</evidence>
<name>A0AAP0BIY4_9ASPA</name>
<keyword evidence="1 6" id="KW-0479">Metal-binding</keyword>
<dbReference type="Pfam" id="PF00642">
    <property type="entry name" value="zf-CCCH"/>
    <property type="match status" value="2"/>
</dbReference>
<dbReference type="AlphaFoldDB" id="A0AAP0BIY4"/>
<dbReference type="InterPro" id="IPR036612">
    <property type="entry name" value="KH_dom_type_1_sf"/>
</dbReference>
<proteinExistence type="predicted"/>
<sequence>MDSFNAARKRGISDAANGDVGGHGYKRSKETESGQPGLGSKTKPCTKFFSTTGCQFGEGCHFLHYVSGGYNAVAQKLGNPSLAPPPWRNPVGPTPPIADGPHSPVIKTRICNKFNTPEGCKFGEKCRFAHGERELGKHMGPAHHEPPVTPAATFGASATAKISVDASLAGVIIGKGGMNTKQICRLSGVKLAINEHESDPNLRNIELEGTFDQIKQASAMVRELIVNVSTLPAAVPTKTSGSLPFTAGGSGPGSNYKTKVCEKFSKGSCTFGERCHFAHGASDLH</sequence>
<feature type="zinc finger region" description="C3H1-type" evidence="6">
    <location>
        <begin position="106"/>
        <end position="133"/>
    </location>
</feature>
<dbReference type="InterPro" id="IPR036855">
    <property type="entry name" value="Znf_CCCH_sf"/>
</dbReference>
<dbReference type="PROSITE" id="PS50103">
    <property type="entry name" value="ZF_C3H1"/>
    <property type="match status" value="3"/>
</dbReference>
<dbReference type="GO" id="GO:0008270">
    <property type="term" value="F:zinc ion binding"/>
    <property type="evidence" value="ECO:0007669"/>
    <property type="project" value="UniProtKB-KW"/>
</dbReference>
<reference evidence="9 10" key="1">
    <citation type="journal article" date="2022" name="Nat. Plants">
        <title>Genomes of leafy and leafless Platanthera orchids illuminate the evolution of mycoheterotrophy.</title>
        <authorList>
            <person name="Li M.H."/>
            <person name="Liu K.W."/>
            <person name="Li Z."/>
            <person name="Lu H.C."/>
            <person name="Ye Q.L."/>
            <person name="Zhang D."/>
            <person name="Wang J.Y."/>
            <person name="Li Y.F."/>
            <person name="Zhong Z.M."/>
            <person name="Liu X."/>
            <person name="Yu X."/>
            <person name="Liu D.K."/>
            <person name="Tu X.D."/>
            <person name="Liu B."/>
            <person name="Hao Y."/>
            <person name="Liao X.Y."/>
            <person name="Jiang Y.T."/>
            <person name="Sun W.H."/>
            <person name="Chen J."/>
            <person name="Chen Y.Q."/>
            <person name="Ai Y."/>
            <person name="Zhai J.W."/>
            <person name="Wu S.S."/>
            <person name="Zhou Z."/>
            <person name="Hsiao Y.Y."/>
            <person name="Wu W.L."/>
            <person name="Chen Y.Y."/>
            <person name="Lin Y.F."/>
            <person name="Hsu J.L."/>
            <person name="Li C.Y."/>
            <person name="Wang Z.W."/>
            <person name="Zhao X."/>
            <person name="Zhong W.Y."/>
            <person name="Ma X.K."/>
            <person name="Ma L."/>
            <person name="Huang J."/>
            <person name="Chen G.Z."/>
            <person name="Huang M.Z."/>
            <person name="Huang L."/>
            <person name="Peng D.H."/>
            <person name="Luo Y.B."/>
            <person name="Zou S.Q."/>
            <person name="Chen S.P."/>
            <person name="Lan S."/>
            <person name="Tsai W.C."/>
            <person name="Van de Peer Y."/>
            <person name="Liu Z.J."/>
        </authorList>
    </citation>
    <scope>NUCLEOTIDE SEQUENCE [LARGE SCALE GENOMIC DNA]</scope>
    <source>
        <strain evidence="9">Lor287</strain>
    </source>
</reference>
<dbReference type="Pfam" id="PF00013">
    <property type="entry name" value="KH_1"/>
    <property type="match status" value="1"/>
</dbReference>
<dbReference type="GO" id="GO:0010468">
    <property type="term" value="P:regulation of gene expression"/>
    <property type="evidence" value="ECO:0007669"/>
    <property type="project" value="UniProtKB-ARBA"/>
</dbReference>
<accession>A0AAP0BIY4</accession>
<evidence type="ECO:0000256" key="5">
    <source>
        <dbReference type="PROSITE-ProRule" id="PRU00117"/>
    </source>
</evidence>
<keyword evidence="5" id="KW-0694">RNA-binding</keyword>
<dbReference type="Gene3D" id="4.10.1000.10">
    <property type="entry name" value="Zinc finger, CCCH-type"/>
    <property type="match status" value="2"/>
</dbReference>
<feature type="region of interest" description="Disordered" evidence="7">
    <location>
        <begin position="1"/>
        <end position="41"/>
    </location>
</feature>
<feature type="domain" description="C3H1-type" evidence="8">
    <location>
        <begin position="255"/>
        <end position="282"/>
    </location>
</feature>
<evidence type="ECO:0000256" key="1">
    <source>
        <dbReference type="ARBA" id="ARBA00022723"/>
    </source>
</evidence>
<dbReference type="InterPro" id="IPR045877">
    <property type="entry name" value="ZFP36-like"/>
</dbReference>
<feature type="zinc finger region" description="C3H1-type" evidence="6">
    <location>
        <begin position="39"/>
        <end position="67"/>
    </location>
</feature>
<dbReference type="CDD" id="cd22464">
    <property type="entry name" value="KH-I_AtC3H36_like"/>
    <property type="match status" value="1"/>
</dbReference>
<evidence type="ECO:0000259" key="8">
    <source>
        <dbReference type="PROSITE" id="PS50103"/>
    </source>
</evidence>
<feature type="domain" description="C3H1-type" evidence="8">
    <location>
        <begin position="106"/>
        <end position="133"/>
    </location>
</feature>